<gene>
    <name evidence="2" type="ORF">IMSHALPRED_003552</name>
</gene>
<protein>
    <submittedName>
        <fullName evidence="2">Uncharacterized protein</fullName>
    </submittedName>
</protein>
<evidence type="ECO:0000313" key="3">
    <source>
        <dbReference type="Proteomes" id="UP000664534"/>
    </source>
</evidence>
<sequence length="245" mass="27663">MNGPTFRNTRVRPNHYESLPGGQPLANSSNKTSSDPTLGVNEHHQPDTYIVRTIDNETHSESKAHNGSYSANGIGEIWQGDDLYNTNVEVERLPEHISNRDTTTVHRTALNSQDIQDLQQPITTPTPPVLIIPFKCMQNPKQMNGRTQNNKHVHHLMRAPPNIKSSRTEPFWKSRAIHKCAEKKDSTLRVVVGETRLFVELLEREQPRCVDDGSECREARQDEDGKTEQAVLTALVGGMNDNENR</sequence>
<organism evidence="2 3">
    <name type="scientific">Imshaugia aleurites</name>
    <dbReference type="NCBI Taxonomy" id="172621"/>
    <lineage>
        <taxon>Eukaryota</taxon>
        <taxon>Fungi</taxon>
        <taxon>Dikarya</taxon>
        <taxon>Ascomycota</taxon>
        <taxon>Pezizomycotina</taxon>
        <taxon>Lecanoromycetes</taxon>
        <taxon>OSLEUM clade</taxon>
        <taxon>Lecanoromycetidae</taxon>
        <taxon>Lecanorales</taxon>
        <taxon>Lecanorineae</taxon>
        <taxon>Parmeliaceae</taxon>
        <taxon>Imshaugia</taxon>
    </lineage>
</organism>
<reference evidence="2" key="1">
    <citation type="submission" date="2021-03" db="EMBL/GenBank/DDBJ databases">
        <authorList>
            <person name="Tagirdzhanova G."/>
        </authorList>
    </citation>
    <scope>NUCLEOTIDE SEQUENCE</scope>
</reference>
<dbReference type="Proteomes" id="UP000664534">
    <property type="component" value="Unassembled WGS sequence"/>
</dbReference>
<accession>A0A8H3I742</accession>
<dbReference type="EMBL" id="CAJPDT010000018">
    <property type="protein sequence ID" value="CAF9917377.1"/>
    <property type="molecule type" value="Genomic_DNA"/>
</dbReference>
<dbReference type="AlphaFoldDB" id="A0A8H3I742"/>
<feature type="region of interest" description="Disordered" evidence="1">
    <location>
        <begin position="1"/>
        <end position="45"/>
    </location>
</feature>
<proteinExistence type="predicted"/>
<keyword evidence="3" id="KW-1185">Reference proteome</keyword>
<comment type="caution">
    <text evidence="2">The sequence shown here is derived from an EMBL/GenBank/DDBJ whole genome shotgun (WGS) entry which is preliminary data.</text>
</comment>
<feature type="compositionally biased region" description="Polar residues" evidence="1">
    <location>
        <begin position="25"/>
        <end position="36"/>
    </location>
</feature>
<name>A0A8H3I742_9LECA</name>
<evidence type="ECO:0000256" key="1">
    <source>
        <dbReference type="SAM" id="MobiDB-lite"/>
    </source>
</evidence>
<evidence type="ECO:0000313" key="2">
    <source>
        <dbReference type="EMBL" id="CAF9917377.1"/>
    </source>
</evidence>